<sequence>MKNKIIYSRSDKESYNEILHQYKANRSEMFFPIERQTTENDPFRPDELPKQRHATVELSKINSTKPCELKDDQIIVENEHSFTINDNDSNFGDFAESSSSQPIFEQSTSNNKSRSRNPLVPIKENVNMSYFVELRQTKRTRNNKRKAALGECSDSIDKNANALQLQRRKIENSALEELFEEQNISWNHKEFARECQSQNICLDNDDIANTTKLISWFDHKKNKVKHLNNNLGIGNMNL</sequence>
<evidence type="ECO:0000313" key="3">
    <source>
        <dbReference type="Proteomes" id="UP000266673"/>
    </source>
</evidence>
<accession>A0A397UZ46</accession>
<feature type="region of interest" description="Disordered" evidence="1">
    <location>
        <begin position="86"/>
        <end position="118"/>
    </location>
</feature>
<protein>
    <submittedName>
        <fullName evidence="2">Uncharacterized protein</fullName>
    </submittedName>
</protein>
<dbReference type="Proteomes" id="UP000266673">
    <property type="component" value="Unassembled WGS sequence"/>
</dbReference>
<comment type="caution">
    <text evidence="2">The sequence shown here is derived from an EMBL/GenBank/DDBJ whole genome shotgun (WGS) entry which is preliminary data.</text>
</comment>
<dbReference type="AlphaFoldDB" id="A0A397UZ46"/>
<feature type="compositionally biased region" description="Polar residues" evidence="1">
    <location>
        <begin position="86"/>
        <end position="112"/>
    </location>
</feature>
<evidence type="ECO:0000313" key="2">
    <source>
        <dbReference type="EMBL" id="RIB12486.1"/>
    </source>
</evidence>
<name>A0A397UZ46_9GLOM</name>
<dbReference type="OrthoDB" id="2416785at2759"/>
<gene>
    <name evidence="2" type="ORF">C2G38_2200514</name>
</gene>
<evidence type="ECO:0000256" key="1">
    <source>
        <dbReference type="SAM" id="MobiDB-lite"/>
    </source>
</evidence>
<proteinExistence type="predicted"/>
<keyword evidence="3" id="KW-1185">Reference proteome</keyword>
<organism evidence="2 3">
    <name type="scientific">Gigaspora rosea</name>
    <dbReference type="NCBI Taxonomy" id="44941"/>
    <lineage>
        <taxon>Eukaryota</taxon>
        <taxon>Fungi</taxon>
        <taxon>Fungi incertae sedis</taxon>
        <taxon>Mucoromycota</taxon>
        <taxon>Glomeromycotina</taxon>
        <taxon>Glomeromycetes</taxon>
        <taxon>Diversisporales</taxon>
        <taxon>Gigasporaceae</taxon>
        <taxon>Gigaspora</taxon>
    </lineage>
</organism>
<reference evidence="2 3" key="1">
    <citation type="submission" date="2018-06" db="EMBL/GenBank/DDBJ databases">
        <title>Comparative genomics reveals the genomic features of Rhizophagus irregularis, R. cerebriforme, R. diaphanum and Gigaspora rosea, and their symbiotic lifestyle signature.</title>
        <authorList>
            <person name="Morin E."/>
            <person name="San Clemente H."/>
            <person name="Chen E.C.H."/>
            <person name="De La Providencia I."/>
            <person name="Hainaut M."/>
            <person name="Kuo A."/>
            <person name="Kohler A."/>
            <person name="Murat C."/>
            <person name="Tang N."/>
            <person name="Roy S."/>
            <person name="Loubradou J."/>
            <person name="Henrissat B."/>
            <person name="Grigoriev I.V."/>
            <person name="Corradi N."/>
            <person name="Roux C."/>
            <person name="Martin F.M."/>
        </authorList>
    </citation>
    <scope>NUCLEOTIDE SEQUENCE [LARGE SCALE GENOMIC DNA]</scope>
    <source>
        <strain evidence="2 3">DAOM 194757</strain>
    </source>
</reference>
<dbReference type="EMBL" id="QKWP01001019">
    <property type="protein sequence ID" value="RIB12486.1"/>
    <property type="molecule type" value="Genomic_DNA"/>
</dbReference>